<sequence length="132" mass="14065">MLDFIHLPQWDTLIQRLRSVAQYFCRHNASLSVFGTLCSDKIEINLFCLDRVQHVWHEPGDGEAERGGSVIIMGCKSAKGAEEIIFIDGGVKASSHSLGISVGGDGVGGDGVGGDGVGGIFSTKIFMLSIVR</sequence>
<accession>A0A3Q0R7J4</accession>
<organism evidence="1 2">
    <name type="scientific">Amphilophus citrinellus</name>
    <name type="common">Midas cichlid</name>
    <name type="synonym">Cichlasoma citrinellum</name>
    <dbReference type="NCBI Taxonomy" id="61819"/>
    <lineage>
        <taxon>Eukaryota</taxon>
        <taxon>Metazoa</taxon>
        <taxon>Chordata</taxon>
        <taxon>Craniata</taxon>
        <taxon>Vertebrata</taxon>
        <taxon>Euteleostomi</taxon>
        <taxon>Actinopterygii</taxon>
        <taxon>Neopterygii</taxon>
        <taxon>Teleostei</taxon>
        <taxon>Neoteleostei</taxon>
        <taxon>Acanthomorphata</taxon>
        <taxon>Ovalentaria</taxon>
        <taxon>Cichlomorphae</taxon>
        <taxon>Cichliformes</taxon>
        <taxon>Cichlidae</taxon>
        <taxon>New World cichlids</taxon>
        <taxon>Cichlasomatinae</taxon>
        <taxon>Heroini</taxon>
        <taxon>Amphilophus</taxon>
    </lineage>
</organism>
<keyword evidence="2" id="KW-1185">Reference proteome</keyword>
<dbReference type="Ensembl" id="ENSACIT00000006198.1">
    <property type="protein sequence ID" value="ENSACIP00000006017.1"/>
    <property type="gene ID" value="ENSACIG00000004738.1"/>
</dbReference>
<dbReference type="AlphaFoldDB" id="A0A3Q0R7J4"/>
<evidence type="ECO:0000313" key="2">
    <source>
        <dbReference type="Proteomes" id="UP000261340"/>
    </source>
</evidence>
<reference evidence="1" key="1">
    <citation type="submission" date="2025-08" db="UniProtKB">
        <authorList>
            <consortium name="Ensembl"/>
        </authorList>
    </citation>
    <scope>IDENTIFICATION</scope>
</reference>
<proteinExistence type="predicted"/>
<reference evidence="1" key="2">
    <citation type="submission" date="2025-09" db="UniProtKB">
        <authorList>
            <consortium name="Ensembl"/>
        </authorList>
    </citation>
    <scope>IDENTIFICATION</scope>
</reference>
<dbReference type="Proteomes" id="UP000261340">
    <property type="component" value="Unplaced"/>
</dbReference>
<protein>
    <submittedName>
        <fullName evidence="1">Uncharacterized protein</fullName>
    </submittedName>
</protein>
<evidence type="ECO:0000313" key="1">
    <source>
        <dbReference type="Ensembl" id="ENSACIP00000006017.1"/>
    </source>
</evidence>
<name>A0A3Q0R7J4_AMPCI</name>